<dbReference type="InterPro" id="IPR045864">
    <property type="entry name" value="aa-tRNA-synth_II/BPL/LPL"/>
</dbReference>
<dbReference type="InterPro" id="IPR004143">
    <property type="entry name" value="BPL_LPL_catalytic"/>
</dbReference>
<dbReference type="EMBL" id="AP019379">
    <property type="protein sequence ID" value="BBI01223.1"/>
    <property type="molecule type" value="Genomic_DNA"/>
</dbReference>
<dbReference type="RefSeq" id="WP_158344824.1">
    <property type="nucleotide sequence ID" value="NZ_AP019379.1"/>
</dbReference>
<dbReference type="GO" id="GO:0005737">
    <property type="term" value="C:cytoplasm"/>
    <property type="evidence" value="ECO:0007669"/>
    <property type="project" value="UniProtKB-SubCell"/>
</dbReference>
<sequence>MEKHIIKIKNLGLKRWDEISLNMYKFTCSRNENTLDEIWFVEHYPVYTIGQSTFIQKKMRTFKNIPLFYSHRGGKITYHGPGQQLMYLLIDLNRLNINVKNLLNIIENVLICTLKMFNIQGVSKKNMPGIYIHNKKICSIGLRIKNGCSLHGIALNVNMNMYPFSLINPCGFKNIQMTQIKNFQLNVSLISVRNMLIKYFLKYLNIYISQKNYT</sequence>
<dbReference type="GO" id="GO:0009249">
    <property type="term" value="P:protein lipoylation"/>
    <property type="evidence" value="ECO:0007669"/>
    <property type="project" value="InterPro"/>
</dbReference>
<evidence type="ECO:0000256" key="6">
    <source>
        <dbReference type="HAMAP-Rule" id="MF_00013"/>
    </source>
</evidence>
<evidence type="ECO:0000256" key="4">
    <source>
        <dbReference type="ARBA" id="ARBA00023315"/>
    </source>
</evidence>
<evidence type="ECO:0000313" key="13">
    <source>
        <dbReference type="Proteomes" id="UP000317544"/>
    </source>
</evidence>
<evidence type="ECO:0000256" key="8">
    <source>
        <dbReference type="PIRSR" id="PIRSR016262-1"/>
    </source>
</evidence>
<dbReference type="SUPFAM" id="SSF55681">
    <property type="entry name" value="Class II aaRS and biotin synthetases"/>
    <property type="match status" value="1"/>
</dbReference>
<reference evidence="12 13" key="1">
    <citation type="journal article" date="2019" name="Proc. Natl. Acad. Sci. U.S.A.">
        <title>Exaggeration and cooption of innate immunity for social defense.</title>
        <authorList>
            <person name="Kutsukake M."/>
            <person name="Moriyama M."/>
            <person name="Shigenobu S."/>
            <person name="Meng X.-Y."/>
            <person name="Nikoh N."/>
            <person name="Noda C."/>
            <person name="Kobayashi S."/>
            <person name="Fukatsu T."/>
        </authorList>
    </citation>
    <scope>NUCLEOTIDE SEQUENCE [LARGE SCALE GENOMIC DNA]</scope>
    <source>
        <strain evidence="12 13">Nmo</strain>
    </source>
</reference>
<feature type="binding site" evidence="6 9">
    <location>
        <begin position="152"/>
        <end position="154"/>
    </location>
    <ligand>
        <name>substrate</name>
    </ligand>
</feature>
<evidence type="ECO:0000256" key="10">
    <source>
        <dbReference type="PIRSR" id="PIRSR016262-3"/>
    </source>
</evidence>
<feature type="domain" description="BPL/LPL catalytic" evidence="11">
    <location>
        <begin position="32"/>
        <end position="208"/>
    </location>
</feature>
<keyword evidence="4 6" id="KW-0012">Acyltransferase</keyword>
<dbReference type="PANTHER" id="PTHR10993">
    <property type="entry name" value="OCTANOYLTRANSFERASE"/>
    <property type="match status" value="1"/>
</dbReference>
<comment type="pathway">
    <text evidence="1 6 7">Protein modification; protein lipoylation via endogenous pathway; protein N(6)-(lipoyl)lysine from octanoyl-[acyl-carrier-protein]: step 1/2.</text>
</comment>
<evidence type="ECO:0000256" key="5">
    <source>
        <dbReference type="ARBA" id="ARBA00024732"/>
    </source>
</evidence>
<dbReference type="AlphaFoldDB" id="A0A455TA66"/>
<feature type="active site" description="Acyl-thioester intermediate" evidence="6 8">
    <location>
        <position position="170"/>
    </location>
</feature>
<keyword evidence="3 6" id="KW-0808">Transferase</keyword>
<feature type="binding site" evidence="6 9">
    <location>
        <begin position="139"/>
        <end position="141"/>
    </location>
    <ligand>
        <name>substrate</name>
    </ligand>
</feature>
<comment type="similarity">
    <text evidence="6 7">Belongs to the LipB family.</text>
</comment>
<comment type="subcellular location">
    <subcellularLocation>
        <location evidence="6">Cytoplasm</location>
    </subcellularLocation>
</comment>
<dbReference type="Pfam" id="PF21948">
    <property type="entry name" value="LplA-B_cat"/>
    <property type="match status" value="1"/>
</dbReference>
<dbReference type="EC" id="2.3.1.181" evidence="6 7"/>
<evidence type="ECO:0000313" key="12">
    <source>
        <dbReference type="EMBL" id="BBI01223.1"/>
    </source>
</evidence>
<dbReference type="NCBIfam" id="NF010922">
    <property type="entry name" value="PRK14342.1"/>
    <property type="match status" value="1"/>
</dbReference>
<dbReference type="HAMAP" id="MF_00013">
    <property type="entry name" value="LipB"/>
    <property type="match status" value="1"/>
</dbReference>
<gene>
    <name evidence="6 12" type="primary">lipB</name>
    <name evidence="12" type="ORF">BUCNMO_208</name>
</gene>
<feature type="site" description="Lowers pKa of active site Cys" evidence="6 10">
    <location>
        <position position="136"/>
    </location>
</feature>
<feature type="binding site" evidence="6 9">
    <location>
        <begin position="72"/>
        <end position="79"/>
    </location>
    <ligand>
        <name>substrate</name>
    </ligand>
</feature>
<dbReference type="PROSITE" id="PS51733">
    <property type="entry name" value="BPL_LPL_CATALYTIC"/>
    <property type="match status" value="1"/>
</dbReference>
<dbReference type="OrthoDB" id="9787061at2"/>
<comment type="catalytic activity">
    <reaction evidence="6 7">
        <text>octanoyl-[ACP] + L-lysyl-[protein] = N(6)-octanoyl-L-lysyl-[protein] + holo-[ACP] + H(+)</text>
        <dbReference type="Rhea" id="RHEA:17665"/>
        <dbReference type="Rhea" id="RHEA-COMP:9636"/>
        <dbReference type="Rhea" id="RHEA-COMP:9685"/>
        <dbReference type="Rhea" id="RHEA-COMP:9752"/>
        <dbReference type="Rhea" id="RHEA-COMP:9928"/>
        <dbReference type="ChEBI" id="CHEBI:15378"/>
        <dbReference type="ChEBI" id="CHEBI:29969"/>
        <dbReference type="ChEBI" id="CHEBI:64479"/>
        <dbReference type="ChEBI" id="CHEBI:78463"/>
        <dbReference type="ChEBI" id="CHEBI:78809"/>
        <dbReference type="EC" id="2.3.1.181"/>
    </reaction>
</comment>
<comment type="function">
    <text evidence="5 6 7">Catalyzes the transfer of endogenously produced octanoic acid from octanoyl-acyl-carrier-protein onto the lipoyl domains of lipoate-dependent enzymes. Lipoyl-ACP can also act as a substrate although octanoyl-ACP is likely to be the physiological substrate.</text>
</comment>
<dbReference type="PIRSF" id="PIRSF016262">
    <property type="entry name" value="LPLase"/>
    <property type="match status" value="1"/>
</dbReference>
<evidence type="ECO:0000256" key="1">
    <source>
        <dbReference type="ARBA" id="ARBA00004821"/>
    </source>
</evidence>
<dbReference type="Gene3D" id="3.30.930.10">
    <property type="entry name" value="Bira Bifunctional Protein, Domain 2"/>
    <property type="match status" value="1"/>
</dbReference>
<dbReference type="GO" id="GO:0033819">
    <property type="term" value="F:lipoyl(octanoyl) transferase activity"/>
    <property type="evidence" value="ECO:0007669"/>
    <property type="project" value="UniProtKB-EC"/>
</dbReference>
<dbReference type="InterPro" id="IPR000544">
    <property type="entry name" value="Octanoyltransferase"/>
</dbReference>
<accession>A0A455TA66</accession>
<dbReference type="PANTHER" id="PTHR10993:SF7">
    <property type="entry name" value="LIPOYLTRANSFERASE 2, MITOCHONDRIAL-RELATED"/>
    <property type="match status" value="1"/>
</dbReference>
<evidence type="ECO:0000256" key="3">
    <source>
        <dbReference type="ARBA" id="ARBA00022679"/>
    </source>
</evidence>
<organism evidence="12 13">
    <name type="scientific">Buchnera aphidicola</name>
    <name type="common">Nipponaphis monzeni</name>
    <dbReference type="NCBI Taxonomy" id="2495405"/>
    <lineage>
        <taxon>Bacteria</taxon>
        <taxon>Pseudomonadati</taxon>
        <taxon>Pseudomonadota</taxon>
        <taxon>Gammaproteobacteria</taxon>
        <taxon>Enterobacterales</taxon>
        <taxon>Erwiniaceae</taxon>
        <taxon>Buchnera</taxon>
    </lineage>
</organism>
<evidence type="ECO:0000256" key="9">
    <source>
        <dbReference type="PIRSR" id="PIRSR016262-2"/>
    </source>
</evidence>
<dbReference type="UniPathway" id="UPA00538">
    <property type="reaction ID" value="UER00592"/>
</dbReference>
<dbReference type="InterPro" id="IPR020605">
    <property type="entry name" value="Octanoyltransferase_CS"/>
</dbReference>
<evidence type="ECO:0000256" key="2">
    <source>
        <dbReference type="ARBA" id="ARBA00022490"/>
    </source>
</evidence>
<dbReference type="CDD" id="cd16444">
    <property type="entry name" value="LipB"/>
    <property type="match status" value="1"/>
</dbReference>
<keyword evidence="13" id="KW-1185">Reference proteome</keyword>
<evidence type="ECO:0000256" key="7">
    <source>
        <dbReference type="PIRNR" id="PIRNR016262"/>
    </source>
</evidence>
<name>A0A455TA66_9GAMM</name>
<dbReference type="Proteomes" id="UP000317544">
    <property type="component" value="Chromosome"/>
</dbReference>
<keyword evidence="2 6" id="KW-0963">Cytoplasm</keyword>
<evidence type="ECO:0000259" key="11">
    <source>
        <dbReference type="PROSITE" id="PS51733"/>
    </source>
</evidence>
<dbReference type="PROSITE" id="PS01313">
    <property type="entry name" value="LIPB"/>
    <property type="match status" value="1"/>
</dbReference>
<comment type="miscellaneous">
    <text evidence="6">In the reaction, the free carboxyl group of octanoic acid is attached via an amide linkage to the epsilon-amino group of a specific lysine residue of lipoyl domains of lipoate-dependent enzymes.</text>
</comment>
<dbReference type="FunFam" id="3.30.930.10:FF:000020">
    <property type="entry name" value="Octanoyltransferase"/>
    <property type="match status" value="1"/>
</dbReference>
<dbReference type="NCBIfam" id="TIGR00214">
    <property type="entry name" value="lipB"/>
    <property type="match status" value="1"/>
</dbReference>
<proteinExistence type="inferred from homology"/>
<protein>
    <recommendedName>
        <fullName evidence="6 7">Octanoyltransferase</fullName>
        <ecNumber evidence="6 7">2.3.1.181</ecNumber>
    </recommendedName>
    <alternativeName>
        <fullName evidence="6">Lipoate-protein ligase B</fullName>
    </alternativeName>
    <alternativeName>
        <fullName evidence="6">Lipoyl/octanoyl transferase</fullName>
    </alternativeName>
    <alternativeName>
        <fullName evidence="6">Octanoyl-[acyl-carrier-protein]-protein N-octanoyltransferase</fullName>
    </alternativeName>
</protein>